<accession>A4FTP2</accession>
<protein>
    <submittedName>
        <fullName evidence="2">Uncharacterized protein</fullName>
    </submittedName>
</protein>
<feature type="compositionally biased region" description="Low complexity" evidence="1">
    <location>
        <begin position="1"/>
        <end position="24"/>
    </location>
</feature>
<feature type="region of interest" description="Disordered" evidence="1">
    <location>
        <begin position="48"/>
        <end position="67"/>
    </location>
</feature>
<dbReference type="EMBL" id="AP008984">
    <property type="protein sequence ID" value="BAF48961.1"/>
    <property type="molecule type" value="Genomic_DNA"/>
</dbReference>
<reference evidence="2 3" key="1">
    <citation type="journal article" date="2007" name="J. Virol.">
        <title>Genome sequences of three koi herpesvirus isolates representing the expanding distribution of an emerging disease threatening koi and common carp worldwide.</title>
        <authorList>
            <person name="Aoki T."/>
            <person name="Hirono I."/>
            <person name="Kurokawa K."/>
            <person name="Fukuda H."/>
            <person name="Nahary R."/>
            <person name="Eldar A."/>
            <person name="Davison A.J."/>
            <person name="Waltzek T.B."/>
            <person name="Bercovier H."/>
            <person name="Hedrick R.P."/>
        </authorList>
    </citation>
    <scope>NUCLEOTIDE SEQUENCE [LARGE SCALE GENOMIC DNA]</scope>
    <source>
        <strain evidence="2">TUMST1</strain>
    </source>
</reference>
<feature type="region of interest" description="Disordered" evidence="1">
    <location>
        <begin position="1"/>
        <end position="41"/>
    </location>
</feature>
<organism evidence="2 3">
    <name type="scientific">Cyprinid herpesvirus 3</name>
    <name type="common">CyHV-3</name>
    <dbReference type="NCBI Taxonomy" id="180230"/>
    <lineage>
        <taxon>Viruses</taxon>
        <taxon>Duplodnaviria</taxon>
        <taxon>Heunggongvirae</taxon>
        <taxon>Peploviricota</taxon>
        <taxon>Herviviricetes</taxon>
        <taxon>Herpesvirales</taxon>
        <taxon>Alloherpesviridae</taxon>
        <taxon>Cyvirus</taxon>
        <taxon>Cyvirus cyprinidallo3</taxon>
    </lineage>
</organism>
<evidence type="ECO:0000313" key="3">
    <source>
        <dbReference type="Proteomes" id="UP000169752"/>
    </source>
</evidence>
<gene>
    <name evidence="2" type="ORF">KHVJ157</name>
</gene>
<evidence type="ECO:0000256" key="1">
    <source>
        <dbReference type="SAM" id="MobiDB-lite"/>
    </source>
</evidence>
<evidence type="ECO:0000313" key="2">
    <source>
        <dbReference type="EMBL" id="BAF48961.1"/>
    </source>
</evidence>
<proteinExistence type="predicted"/>
<name>A4FTP2_CYHV3</name>
<sequence>MPSSMTGSWSSSSLRGRRSAASSSPSPPPCGSSTGACPTRTSNNFPSTCARTSKLSPLSSPTLQPSLPSSASSILAPLIASHSPLPSSQPRTMAAAAIAVLILATATAAATRSLEDTFEGSDWSLTPAELHRPQMVALHRTGFPFTVKHGGAESTTCQCGSPERPLDGFTRSGVHLALRFFNLTHHQLFDYDHVRDQNELRCSDVRGEDSAHHDFLCLSAQRWPACECLMIARESLTRPSQYPHDVVLSHPYDDMDWRRWTLPARDIVPEAWKDIEDHFFQTDVTHTDKRGEWMLFTAHTVVDHGVEGHHIKEHVRREGLSRVRKLVAQHLVPKSSFAQYPRVETIRDEL</sequence>
<dbReference type="Proteomes" id="UP000169752">
    <property type="component" value="Segment"/>
</dbReference>
<feature type="compositionally biased region" description="Low complexity" evidence="1">
    <location>
        <begin position="53"/>
        <end position="67"/>
    </location>
</feature>